<dbReference type="InterPro" id="IPR003356">
    <property type="entry name" value="DNA_methylase_A-5"/>
</dbReference>
<evidence type="ECO:0000256" key="1">
    <source>
        <dbReference type="ARBA" id="ARBA00006594"/>
    </source>
</evidence>
<comment type="similarity">
    <text evidence="1">Belongs to the N(4)/N(6)-methyltransferase family.</text>
</comment>
<keyword evidence="4" id="KW-0680">Restriction system</keyword>
<dbReference type="PROSITE" id="PS00092">
    <property type="entry name" value="N6_MTASE"/>
    <property type="match status" value="1"/>
</dbReference>
<dbReference type="GO" id="GO:0003677">
    <property type="term" value="F:DNA binding"/>
    <property type="evidence" value="ECO:0007669"/>
    <property type="project" value="InterPro"/>
</dbReference>
<dbReference type="InterPro" id="IPR014001">
    <property type="entry name" value="Helicase_ATP-bd"/>
</dbReference>
<dbReference type="GO" id="GO:0009307">
    <property type="term" value="P:DNA restriction-modification system"/>
    <property type="evidence" value="ECO:0007669"/>
    <property type="project" value="UniProtKB-KW"/>
</dbReference>
<evidence type="ECO:0000259" key="6">
    <source>
        <dbReference type="SMART" id="SM00487"/>
    </source>
</evidence>
<dbReference type="GO" id="GO:0016787">
    <property type="term" value="F:hydrolase activity"/>
    <property type="evidence" value="ECO:0007669"/>
    <property type="project" value="InterPro"/>
</dbReference>
<dbReference type="InterPro" id="IPR029063">
    <property type="entry name" value="SAM-dependent_MTases_sf"/>
</dbReference>
<dbReference type="InterPro" id="IPR006935">
    <property type="entry name" value="Helicase/UvrB_N"/>
</dbReference>
<comment type="caution">
    <text evidence="7">The sequence shown here is derived from an EMBL/GenBank/DDBJ whole genome shotgun (WGS) entry which is preliminary data.</text>
</comment>
<keyword evidence="3" id="KW-0808">Transferase</keyword>
<reference evidence="7 8" key="1">
    <citation type="submission" date="2014-07" db="EMBL/GenBank/DDBJ databases">
        <title>Unique and conserved regions in Vibrio harveyi and related species in comparison with the shrimp pathogen Vibrio harveyi CAIM 1792.</title>
        <authorList>
            <person name="Espinoza-Valles I."/>
            <person name="Vora G."/>
            <person name="Leekitcharoenphon P."/>
            <person name="Ussery D."/>
            <person name="Hoj L."/>
            <person name="Gomez-Gil B."/>
        </authorList>
    </citation>
    <scope>NUCLEOTIDE SEQUENCE [LARGE SCALE GENOMIC DNA]</scope>
    <source>
        <strain evidence="8">CAIM 1854 / LMG 25443</strain>
    </source>
</reference>
<dbReference type="GO" id="GO:0008170">
    <property type="term" value="F:N-methyltransferase activity"/>
    <property type="evidence" value="ECO:0007669"/>
    <property type="project" value="InterPro"/>
</dbReference>
<dbReference type="Pfam" id="PF02384">
    <property type="entry name" value="N6_Mtase"/>
    <property type="match status" value="1"/>
</dbReference>
<dbReference type="GO" id="GO:0032259">
    <property type="term" value="P:methylation"/>
    <property type="evidence" value="ECO:0007669"/>
    <property type="project" value="UniProtKB-KW"/>
</dbReference>
<keyword evidence="2" id="KW-0489">Methyltransferase</keyword>
<dbReference type="InterPro" id="IPR002052">
    <property type="entry name" value="DNA_methylase_N6_adenine_CS"/>
</dbReference>
<dbReference type="RefSeq" id="WP_020194602.1">
    <property type="nucleotide sequence ID" value="NZ_BAOH01000005.1"/>
</dbReference>
<accession>A0A0C1ZBA3</accession>
<feature type="domain" description="Helicase ATP-binding" evidence="6">
    <location>
        <begin position="814"/>
        <end position="1097"/>
    </location>
</feature>
<dbReference type="Gene3D" id="3.40.50.150">
    <property type="entry name" value="Vaccinia Virus protein VP39"/>
    <property type="match status" value="1"/>
</dbReference>
<dbReference type="PRINTS" id="PR00507">
    <property type="entry name" value="N12N6MTFRASE"/>
</dbReference>
<dbReference type="Proteomes" id="UP000031586">
    <property type="component" value="Unassembled WGS sequence"/>
</dbReference>
<keyword evidence="5" id="KW-0175">Coiled coil</keyword>
<feature type="coiled-coil region" evidence="5">
    <location>
        <begin position="1617"/>
        <end position="1674"/>
    </location>
</feature>
<dbReference type="PANTHER" id="PTHR41313:SF1">
    <property type="entry name" value="DNA METHYLASE ADENINE-SPECIFIC DOMAIN-CONTAINING PROTEIN"/>
    <property type="match status" value="1"/>
</dbReference>
<evidence type="ECO:0000256" key="3">
    <source>
        <dbReference type="ARBA" id="ARBA00022679"/>
    </source>
</evidence>
<evidence type="ECO:0000313" key="8">
    <source>
        <dbReference type="Proteomes" id="UP000031586"/>
    </source>
</evidence>
<dbReference type="PANTHER" id="PTHR41313">
    <property type="entry name" value="ADENINE-SPECIFIC METHYLTRANSFERASE"/>
    <property type="match status" value="1"/>
</dbReference>
<name>A0A0C1ZBA3_9VIBR</name>
<dbReference type="SUPFAM" id="SSF52540">
    <property type="entry name" value="P-loop containing nucleoside triphosphate hydrolases"/>
    <property type="match status" value="2"/>
</dbReference>
<evidence type="ECO:0000256" key="4">
    <source>
        <dbReference type="ARBA" id="ARBA00022747"/>
    </source>
</evidence>
<proteinExistence type="inferred from homology"/>
<dbReference type="InterPro" id="IPR052933">
    <property type="entry name" value="DNA_Protect_Modify"/>
</dbReference>
<sequence>MFDINQITSGIQLGFAANEETTQPQLTSVVDINELSNNEDNNVVCSDFYTRCVLSKPKTLVQHFNAIISAIEEIKLNNDTPDLDAVYSFTGFGPIREVFDTAKDNHAHRREQLLGLLTKEEYSLAREATLTSFYTSHCISNAFWDGIIKAGFSNGRICDPACGTGRLIAPIPTDIKSDSQITLVEYDGLTFQAAEALYPNATIHNEEFQDVKLPQQDIIVSNPPFNSALTSDRTGLNISGLTLHDMFVIKSLMSLRDQGFFFAVLPTTFLDSENNKVRKQAAQLANLVGGVRVPYELFGTESATKTAVDVLLFQATTTPDSDCNWIEAEECQLDTLIYHVNTAVTSGFIKDLSQPTKGFLFNRESVLFGAIEPENLDKQVYDAVYSVASQANYVDFTHEDAVSQVTVDLANPETVQPFTYNVTTQGEIVFQNDRSFIECDIPQGGMKYKRIIGMVEIANVLTELMDQEASHVAIPAKLDSLRLKLNSLYDAYVAKYGFLSNRANTLAFKQDARIGIVVALEEDYEQGISKSRAKELGCDPIPDTADKATILTDRAFTPWELPTSAKSPEDALALCLAFKGGIDFDLIASLLNTDVKTAQSQLLGKAVFFDPEAQEYLLKEVYLSGDVKSKLAEAEALEQIDPMMALNINALKQVIPADVPFSNIDAPMTAHWLPQALIVDFLVKTFGYNESQVKVSYSLGKWGVKVPTMSGNAKALVDFSCKTHSLAKILDKIYSHGEKIVHTKDNNGNITGVDHKASASLAQAIKKIELKWKDFIAVSGNREQIEELYNEKINRSAPFAASFSGHFYFPDKNPNIDFYPHQNTAIRRGLMTRDHGFLLDIAMGGGKTMIIAAVYHEFVRLGLKNRCGIVVPNHLVNQTAAEWLRLYPNDRSDMLILNSESMSPKHRLDTLLRLKTGSYKYVIIPISTFRKIPAPIDAVKTVVTSRLSELEELKEKADSRHTVRDVENQKRILKEQLKAVTNAYKGEDFASLGFDSLSLDECQMVKNSGYATSHLRGVKGLGTTKASQTSIDVAFKVQYLIDTYDNPGVMFCSGTPISNSLIECYGYLRMLAPRLLEAVGITCLDDWSTSFTRITQDYEVNADGTVKLTSRVKEFNNIKELQALYSVMAYTISHEQLKDLIPKIPDGNGDLHPAIVPMNGDKPKTKISSITDETLDYMLSLAERSKDFESSPVLNDNALLIISDARKASVSPMMVNPYSDEVFSQKTKDMIISVAAKYHADTVDNSVQLCFVDIGTPDPKKDAEEAHVRALRARVDNGDKEAETELNRMRGVSVNLYRHIKQALVDLGVKEDEIAFVQDCKTDAQKQELFQLANVGRKRVILSTMEKLATGANLQERIAAVHCLCPPLRPSDLDQAVARAIRKGNKLYEKYLELCQAYSVDIIYYALDRSCDAWLYGILEAKSSTIRDFRSGQLNARKITIDDDVMTYAEIKAAVTGNKALLEMLQVERELFEENILYRDFLDKTSYAERKIRNNNDTIKNLSLCRVDVNSDHEALIKSVQEGQLALTMLNHRFESLDQKVAEALYMHFSNFRKKCKNSGNEKELTLATLADFEIVARASTWGQLVFIRSTTTKRQFNIDKNLYTKAKLLPAIINRMKAFRQDIEALSNRIVDLENENNELAPVLAEEFDTSKLNRLEMRKIDLIAELADASNDDTNKPLEQVA</sequence>
<dbReference type="Gene3D" id="3.40.50.300">
    <property type="entry name" value="P-loop containing nucleotide triphosphate hydrolases"/>
    <property type="match status" value="2"/>
</dbReference>
<evidence type="ECO:0000313" key="7">
    <source>
        <dbReference type="EMBL" id="KIF53399.1"/>
    </source>
</evidence>
<organism evidence="7 8">
    <name type="scientific">Vibrio owensii CAIM 1854 = LMG 25443</name>
    <dbReference type="NCBI Taxonomy" id="1229493"/>
    <lineage>
        <taxon>Bacteria</taxon>
        <taxon>Pseudomonadati</taxon>
        <taxon>Pseudomonadota</taxon>
        <taxon>Gammaproteobacteria</taxon>
        <taxon>Vibrionales</taxon>
        <taxon>Vibrionaceae</taxon>
        <taxon>Vibrio</taxon>
    </lineage>
</organism>
<dbReference type="EMBL" id="JPRD01000015">
    <property type="protein sequence ID" value="KIF53399.1"/>
    <property type="molecule type" value="Genomic_DNA"/>
</dbReference>
<dbReference type="CDD" id="cd02440">
    <property type="entry name" value="AdoMet_MTases"/>
    <property type="match status" value="1"/>
</dbReference>
<dbReference type="GO" id="GO:0005524">
    <property type="term" value="F:ATP binding"/>
    <property type="evidence" value="ECO:0007669"/>
    <property type="project" value="InterPro"/>
</dbReference>
<gene>
    <name evidence="7" type="ORF">H735_10800</name>
</gene>
<evidence type="ECO:0000256" key="2">
    <source>
        <dbReference type="ARBA" id="ARBA00022603"/>
    </source>
</evidence>
<protein>
    <recommendedName>
        <fullName evidence="6">Helicase ATP-binding domain-containing protein</fullName>
    </recommendedName>
</protein>
<dbReference type="SMART" id="SM00487">
    <property type="entry name" value="DEXDc"/>
    <property type="match status" value="1"/>
</dbReference>
<dbReference type="PATRIC" id="fig|1229493.5.peg.1252"/>
<dbReference type="InterPro" id="IPR027417">
    <property type="entry name" value="P-loop_NTPase"/>
</dbReference>
<feature type="coiled-coil region" evidence="5">
    <location>
        <begin position="956"/>
        <end position="983"/>
    </location>
</feature>
<dbReference type="SUPFAM" id="SSF53335">
    <property type="entry name" value="S-adenosyl-L-methionine-dependent methyltransferases"/>
    <property type="match status" value="1"/>
</dbReference>
<evidence type="ECO:0000256" key="5">
    <source>
        <dbReference type="SAM" id="Coils"/>
    </source>
</evidence>
<dbReference type="Pfam" id="PF04851">
    <property type="entry name" value="ResIII"/>
    <property type="match status" value="1"/>
</dbReference>